<organism evidence="1 2">
    <name type="scientific">Streptomyces thioluteus</name>
    <dbReference type="NCBI Taxonomy" id="66431"/>
    <lineage>
        <taxon>Bacteria</taxon>
        <taxon>Bacillati</taxon>
        <taxon>Actinomycetota</taxon>
        <taxon>Actinomycetes</taxon>
        <taxon>Kitasatosporales</taxon>
        <taxon>Streptomycetaceae</taxon>
        <taxon>Streptomyces</taxon>
    </lineage>
</organism>
<reference evidence="1 2" key="1">
    <citation type="journal article" date="2019" name="Int. J. Syst. Evol. Microbiol.">
        <title>The Global Catalogue of Microorganisms (GCM) 10K type strain sequencing project: providing services to taxonomists for standard genome sequencing and annotation.</title>
        <authorList>
            <consortium name="The Broad Institute Genomics Platform"/>
            <consortium name="The Broad Institute Genome Sequencing Center for Infectious Disease"/>
            <person name="Wu L."/>
            <person name="Ma J."/>
        </authorList>
    </citation>
    <scope>NUCLEOTIDE SEQUENCE [LARGE SCALE GENOMIC DNA]</scope>
    <source>
        <strain evidence="1 2">JCM 4087</strain>
    </source>
</reference>
<name>A0ABN3WMC2_STRTU</name>
<evidence type="ECO:0000313" key="1">
    <source>
        <dbReference type="EMBL" id="GAA2919720.1"/>
    </source>
</evidence>
<evidence type="ECO:0000313" key="2">
    <source>
        <dbReference type="Proteomes" id="UP001501102"/>
    </source>
</evidence>
<gene>
    <name evidence="1" type="ORF">GCM10020221_14970</name>
</gene>
<accession>A0ABN3WMC2</accession>
<proteinExistence type="predicted"/>
<keyword evidence="2" id="KW-1185">Reference proteome</keyword>
<protein>
    <submittedName>
        <fullName evidence="1">Uncharacterized protein</fullName>
    </submittedName>
</protein>
<dbReference type="Proteomes" id="UP001501102">
    <property type="component" value="Unassembled WGS sequence"/>
</dbReference>
<sequence>MIVRCEAWDVESELMKSFHDVPAEYHIETTSDGPFDPNSLPTIWHVCEEHIEWVREHAREISQEEISCQVPLEEWCRTDMLCGHTI</sequence>
<dbReference type="EMBL" id="BAAAXZ010000056">
    <property type="protein sequence ID" value="GAA2919720.1"/>
    <property type="molecule type" value="Genomic_DNA"/>
</dbReference>
<comment type="caution">
    <text evidence="1">The sequence shown here is derived from an EMBL/GenBank/DDBJ whole genome shotgun (WGS) entry which is preliminary data.</text>
</comment>